<dbReference type="RefSeq" id="WP_078739606.1">
    <property type="nucleotide sequence ID" value="NZ_MSDF01000014.1"/>
</dbReference>
<evidence type="ECO:0000256" key="4">
    <source>
        <dbReference type="ARBA" id="ARBA00023163"/>
    </source>
</evidence>
<dbReference type="GO" id="GO:0043565">
    <property type="term" value="F:sequence-specific DNA binding"/>
    <property type="evidence" value="ECO:0007669"/>
    <property type="project" value="TreeGrafter"/>
</dbReference>
<keyword evidence="3" id="KW-0238">DNA-binding</keyword>
<dbReference type="Gene3D" id="3.40.190.290">
    <property type="match status" value="1"/>
</dbReference>
<keyword evidence="2" id="KW-0805">Transcription regulation</keyword>
<dbReference type="InterPro" id="IPR000847">
    <property type="entry name" value="LysR_HTH_N"/>
</dbReference>
<dbReference type="PANTHER" id="PTHR30537:SF3">
    <property type="entry name" value="TRANSCRIPTIONAL REGULATORY PROTEIN"/>
    <property type="match status" value="1"/>
</dbReference>
<dbReference type="Gene3D" id="1.10.10.10">
    <property type="entry name" value="Winged helix-like DNA-binding domain superfamily/Winged helix DNA-binding domain"/>
    <property type="match status" value="1"/>
</dbReference>
<evidence type="ECO:0000259" key="5">
    <source>
        <dbReference type="PROSITE" id="PS50931"/>
    </source>
</evidence>
<dbReference type="SUPFAM" id="SSF46785">
    <property type="entry name" value="Winged helix' DNA-binding domain"/>
    <property type="match status" value="1"/>
</dbReference>
<dbReference type="GO" id="GO:0003700">
    <property type="term" value="F:DNA-binding transcription factor activity"/>
    <property type="evidence" value="ECO:0007669"/>
    <property type="project" value="InterPro"/>
</dbReference>
<dbReference type="PANTHER" id="PTHR30537">
    <property type="entry name" value="HTH-TYPE TRANSCRIPTIONAL REGULATOR"/>
    <property type="match status" value="1"/>
</dbReference>
<organism evidence="6 7">
    <name type="scientific">Pseudomonas fluorescens</name>
    <dbReference type="NCBI Taxonomy" id="294"/>
    <lineage>
        <taxon>Bacteria</taxon>
        <taxon>Pseudomonadati</taxon>
        <taxon>Pseudomonadota</taxon>
        <taxon>Gammaproteobacteria</taxon>
        <taxon>Pseudomonadales</taxon>
        <taxon>Pseudomonadaceae</taxon>
        <taxon>Pseudomonas</taxon>
    </lineage>
</organism>
<dbReference type="OrthoDB" id="570111at2"/>
<reference evidence="6 7" key="1">
    <citation type="submission" date="2016-12" db="EMBL/GenBank/DDBJ databases">
        <title>Draft genome sequences of seven strains of Pseudomonas fluorescens that produce 4-formylaminooxyvinylglycine.</title>
        <authorList>
            <person name="Okrent R.A."/>
            <person name="Manning V.A."/>
            <person name="Trippe K.M."/>
        </authorList>
    </citation>
    <scope>NUCLEOTIDE SEQUENCE [LARGE SCALE GENOMIC DNA]</scope>
    <source>
        <strain evidence="6 7">P5A</strain>
    </source>
</reference>
<dbReference type="InterPro" id="IPR005119">
    <property type="entry name" value="LysR_subst-bd"/>
</dbReference>
<dbReference type="AlphaFoldDB" id="A0A1T2YXF2"/>
<comment type="caution">
    <text evidence="6">The sequence shown here is derived from an EMBL/GenBank/DDBJ whole genome shotgun (WGS) entry which is preliminary data.</text>
</comment>
<evidence type="ECO:0000256" key="2">
    <source>
        <dbReference type="ARBA" id="ARBA00023015"/>
    </source>
</evidence>
<sequence>MDWNDLRVFLAIARSGSLGAAAKQLGVSHPTVGRRLQALEQLNGQVFFRRTSQGLVLTAAGERILYLAQEMERSALAIERRIAGHSDQPEGLLRISSADWFAGYVLAPVLDALQRRFPLIVPEVIPGHRLFDLSRRDADIAFRIIPFSEPDIVQRRLTTIRYGLYIAEHLDFSPGSEGEGLGLILMNTAQAHYPDVLWLQKRYPRAKTRFTSSSRTVQARMCALGLGVAVLPCVLGDQSPSLKRLDVGEELPGRDIWMGYHQDMRQMDRLRALADLASEMIGGDTAG</sequence>
<dbReference type="PROSITE" id="PS50931">
    <property type="entry name" value="HTH_LYSR"/>
    <property type="match status" value="1"/>
</dbReference>
<keyword evidence="4" id="KW-0804">Transcription</keyword>
<name>A0A1T2YXF2_PSEFL</name>
<evidence type="ECO:0000313" key="6">
    <source>
        <dbReference type="EMBL" id="OPA96557.1"/>
    </source>
</evidence>
<comment type="similarity">
    <text evidence="1">Belongs to the LysR transcriptional regulatory family.</text>
</comment>
<dbReference type="EMBL" id="MSDF01000014">
    <property type="protein sequence ID" value="OPA96557.1"/>
    <property type="molecule type" value="Genomic_DNA"/>
</dbReference>
<accession>A0A1T2YXF2</accession>
<dbReference type="GO" id="GO:0006351">
    <property type="term" value="P:DNA-templated transcription"/>
    <property type="evidence" value="ECO:0007669"/>
    <property type="project" value="TreeGrafter"/>
</dbReference>
<evidence type="ECO:0000256" key="1">
    <source>
        <dbReference type="ARBA" id="ARBA00009437"/>
    </source>
</evidence>
<dbReference type="InterPro" id="IPR058163">
    <property type="entry name" value="LysR-type_TF_proteobact-type"/>
</dbReference>
<dbReference type="Proteomes" id="UP000190965">
    <property type="component" value="Unassembled WGS sequence"/>
</dbReference>
<evidence type="ECO:0000313" key="7">
    <source>
        <dbReference type="Proteomes" id="UP000190965"/>
    </source>
</evidence>
<evidence type="ECO:0000256" key="3">
    <source>
        <dbReference type="ARBA" id="ARBA00023125"/>
    </source>
</evidence>
<dbReference type="SUPFAM" id="SSF53850">
    <property type="entry name" value="Periplasmic binding protein-like II"/>
    <property type="match status" value="1"/>
</dbReference>
<feature type="domain" description="HTH lysR-type" evidence="5">
    <location>
        <begin position="1"/>
        <end position="58"/>
    </location>
</feature>
<protein>
    <submittedName>
        <fullName evidence="6">LysR family transcriptional regulator</fullName>
    </submittedName>
</protein>
<dbReference type="Pfam" id="PF00126">
    <property type="entry name" value="HTH_1"/>
    <property type="match status" value="1"/>
</dbReference>
<proteinExistence type="inferred from homology"/>
<gene>
    <name evidence="6" type="ORF">BFW87_09505</name>
</gene>
<dbReference type="Pfam" id="PF03466">
    <property type="entry name" value="LysR_substrate"/>
    <property type="match status" value="1"/>
</dbReference>
<dbReference type="InterPro" id="IPR036390">
    <property type="entry name" value="WH_DNA-bd_sf"/>
</dbReference>
<dbReference type="InterPro" id="IPR036388">
    <property type="entry name" value="WH-like_DNA-bd_sf"/>
</dbReference>